<reference evidence="1 2" key="1">
    <citation type="journal article" date="2010" name="DNA Res.">
        <title>Bacterial lifestyle in a deep-sea hydrothermal vent chimney revealed by the genome sequence of the thermophilic bacterium Deferribacter desulfuricans SSM1.</title>
        <authorList>
            <person name="Takaki Y."/>
            <person name="Shimamura S."/>
            <person name="Nakagawa S."/>
            <person name="Fukuhara Y."/>
            <person name="Horikawa H."/>
            <person name="Ankai A."/>
            <person name="Harada T."/>
            <person name="Hosoyama A."/>
            <person name="Oguchi A."/>
            <person name="Fukui S."/>
            <person name="Fujita N."/>
            <person name="Takami H."/>
            <person name="Takai K."/>
        </authorList>
    </citation>
    <scope>NUCLEOTIDE SEQUENCE [LARGE SCALE GENOMIC DNA]</scope>
    <source>
        <strain evidence="2">DSM 14783 / JCM 11476 / NBRC 101012 / SSM1</strain>
    </source>
</reference>
<dbReference type="Proteomes" id="UP000001520">
    <property type="component" value="Chromosome"/>
</dbReference>
<dbReference type="eggNOG" id="COG0177">
    <property type="taxonomic scope" value="Bacteria"/>
</dbReference>
<sequence>MLSFLEKIYHYYNRKEFISTDPIIYPHTIKGDIEFIAFISSIFAYGRVASINKFLKLFFDLYGFYPNRVKTKKNIYYRFQSSDDIYNFLNFLKNIFQSYGSLYDFLLKINPNDLDAAYKGFHEYYLEYFGNKLTQGLRFLLPDITKSSAKRVRMFFRWMVRKDNIDFGVWVKYDKKSLKFPLDIHILTYAYNRNIIRNKSNSYKNTLKVTDYFLKINEIDPVKYDFALTRLGMIEGCKFLKDESCKNCRWFKVCVFN</sequence>
<gene>
    <name evidence="1" type="ordered locus">DEFDS_1166</name>
</gene>
<accession>D3PDG2</accession>
<evidence type="ECO:0008006" key="3">
    <source>
        <dbReference type="Google" id="ProtNLM"/>
    </source>
</evidence>
<evidence type="ECO:0000313" key="2">
    <source>
        <dbReference type="Proteomes" id="UP000001520"/>
    </source>
</evidence>
<protein>
    <recommendedName>
        <fullName evidence="3">TIGR02757 family protein</fullName>
    </recommendedName>
</protein>
<dbReference type="AlphaFoldDB" id="D3PDG2"/>
<dbReference type="RefSeq" id="WP_013007882.1">
    <property type="nucleotide sequence ID" value="NC_013939.1"/>
</dbReference>
<dbReference type="STRING" id="639282.DEFDS_1166"/>
<evidence type="ECO:0000313" key="1">
    <source>
        <dbReference type="EMBL" id="BAI80635.1"/>
    </source>
</evidence>
<dbReference type="InterPro" id="IPR014127">
    <property type="entry name" value="CHP02757"/>
</dbReference>
<dbReference type="EMBL" id="AP011529">
    <property type="protein sequence ID" value="BAI80635.1"/>
    <property type="molecule type" value="Genomic_DNA"/>
</dbReference>
<proteinExistence type="predicted"/>
<organism evidence="1 2">
    <name type="scientific">Deferribacter desulfuricans (strain DSM 14783 / JCM 11476 / NBRC 101012 / SSM1)</name>
    <dbReference type="NCBI Taxonomy" id="639282"/>
    <lineage>
        <taxon>Bacteria</taxon>
        <taxon>Pseudomonadati</taxon>
        <taxon>Deferribacterota</taxon>
        <taxon>Deferribacteres</taxon>
        <taxon>Deferribacterales</taxon>
        <taxon>Deferribacteraceae</taxon>
        <taxon>Deferribacter</taxon>
    </lineage>
</organism>
<dbReference type="HOGENOM" id="CLU_064298_0_0_0"/>
<dbReference type="KEGG" id="ddf:DEFDS_1166"/>
<dbReference type="Pfam" id="PF09674">
    <property type="entry name" value="DUF2400"/>
    <property type="match status" value="1"/>
</dbReference>
<name>D3PDG2_DEFDS</name>
<keyword evidence="2" id="KW-1185">Reference proteome</keyword>
<dbReference type="OrthoDB" id="9773332at2"/>
<dbReference type="NCBIfam" id="TIGR02757">
    <property type="entry name" value="TIGR02757 family protein"/>
    <property type="match status" value="1"/>
</dbReference>